<reference evidence="1" key="1">
    <citation type="journal article" date="2020" name="Stud. Mycol.">
        <title>101 Dothideomycetes genomes: a test case for predicting lifestyles and emergence of pathogens.</title>
        <authorList>
            <person name="Haridas S."/>
            <person name="Albert R."/>
            <person name="Binder M."/>
            <person name="Bloem J."/>
            <person name="Labutti K."/>
            <person name="Salamov A."/>
            <person name="Andreopoulos B."/>
            <person name="Baker S."/>
            <person name="Barry K."/>
            <person name="Bills G."/>
            <person name="Bluhm B."/>
            <person name="Cannon C."/>
            <person name="Castanera R."/>
            <person name="Culley D."/>
            <person name="Daum C."/>
            <person name="Ezra D."/>
            <person name="Gonzalez J."/>
            <person name="Henrissat B."/>
            <person name="Kuo A."/>
            <person name="Liang C."/>
            <person name="Lipzen A."/>
            <person name="Lutzoni F."/>
            <person name="Magnuson J."/>
            <person name="Mondo S."/>
            <person name="Nolan M."/>
            <person name="Ohm R."/>
            <person name="Pangilinan J."/>
            <person name="Park H.-J."/>
            <person name="Ramirez L."/>
            <person name="Alfaro M."/>
            <person name="Sun H."/>
            <person name="Tritt A."/>
            <person name="Yoshinaga Y."/>
            <person name="Zwiers L.-H."/>
            <person name="Turgeon B."/>
            <person name="Goodwin S."/>
            <person name="Spatafora J."/>
            <person name="Crous P."/>
            <person name="Grigoriev I."/>
        </authorList>
    </citation>
    <scope>NUCLEOTIDE SEQUENCE</scope>
    <source>
        <strain evidence="1">ATCC 200398</strain>
    </source>
</reference>
<name>A0ACB6RC56_9PLEO</name>
<dbReference type="Proteomes" id="UP000799755">
    <property type="component" value="Unassembled WGS sequence"/>
</dbReference>
<gene>
    <name evidence="1" type="ORF">BDR25DRAFT_349785</name>
</gene>
<evidence type="ECO:0000313" key="1">
    <source>
        <dbReference type="EMBL" id="KAF2476726.1"/>
    </source>
</evidence>
<keyword evidence="2" id="KW-1185">Reference proteome</keyword>
<organism evidence="1 2">
    <name type="scientific">Lindgomyces ingoldianus</name>
    <dbReference type="NCBI Taxonomy" id="673940"/>
    <lineage>
        <taxon>Eukaryota</taxon>
        <taxon>Fungi</taxon>
        <taxon>Dikarya</taxon>
        <taxon>Ascomycota</taxon>
        <taxon>Pezizomycotina</taxon>
        <taxon>Dothideomycetes</taxon>
        <taxon>Pleosporomycetidae</taxon>
        <taxon>Pleosporales</taxon>
        <taxon>Lindgomycetaceae</taxon>
        <taxon>Lindgomyces</taxon>
    </lineage>
</organism>
<accession>A0ACB6RC56</accession>
<protein>
    <submittedName>
        <fullName evidence="1">Uncharacterized protein</fullName>
    </submittedName>
</protein>
<dbReference type="EMBL" id="MU003494">
    <property type="protein sequence ID" value="KAF2476726.1"/>
    <property type="molecule type" value="Genomic_DNA"/>
</dbReference>
<evidence type="ECO:0000313" key="2">
    <source>
        <dbReference type="Proteomes" id="UP000799755"/>
    </source>
</evidence>
<comment type="caution">
    <text evidence="1">The sequence shown here is derived from an EMBL/GenBank/DDBJ whole genome shotgun (WGS) entry which is preliminary data.</text>
</comment>
<proteinExistence type="predicted"/>
<sequence length="154" mass="17743">MEPEYQKRKTTTLKASSIYNFSISANSFEESISSGQPSGSSSFTWECARRKEVYIPFVRRMGRGWRKVKLVVFLVLIDVSLVWRILSNTLPTIKVPSYSLFWPRGRGSCKGLITAGFLYCQAFIIFHPELTLTLLSVSLFVRRKVSPKFRRVTY</sequence>